<name>A0ABM0TDW0_CAMSA</name>
<evidence type="ECO:0000313" key="4">
    <source>
        <dbReference type="RefSeq" id="XP_010424923.1"/>
    </source>
</evidence>
<dbReference type="RefSeq" id="XP_010424923.1">
    <property type="nucleotide sequence ID" value="XM_010426621.2"/>
</dbReference>
<organism evidence="3 4">
    <name type="scientific">Camelina sativa</name>
    <name type="common">False flax</name>
    <name type="synonym">Myagrum sativum</name>
    <dbReference type="NCBI Taxonomy" id="90675"/>
    <lineage>
        <taxon>Eukaryota</taxon>
        <taxon>Viridiplantae</taxon>
        <taxon>Streptophyta</taxon>
        <taxon>Embryophyta</taxon>
        <taxon>Tracheophyta</taxon>
        <taxon>Spermatophyta</taxon>
        <taxon>Magnoliopsida</taxon>
        <taxon>eudicotyledons</taxon>
        <taxon>Gunneridae</taxon>
        <taxon>Pentapetalae</taxon>
        <taxon>rosids</taxon>
        <taxon>malvids</taxon>
        <taxon>Brassicales</taxon>
        <taxon>Brassicaceae</taxon>
        <taxon>Camelineae</taxon>
        <taxon>Camelina</taxon>
    </lineage>
</organism>
<reference evidence="4" key="2">
    <citation type="submission" date="2025-08" db="UniProtKB">
        <authorList>
            <consortium name="RefSeq"/>
        </authorList>
    </citation>
    <scope>IDENTIFICATION</scope>
    <source>
        <tissue evidence="4">Leaf</tissue>
    </source>
</reference>
<keyword evidence="2" id="KW-1133">Transmembrane helix</keyword>
<keyword evidence="2" id="KW-0812">Transmembrane</keyword>
<keyword evidence="3" id="KW-1185">Reference proteome</keyword>
<evidence type="ECO:0000256" key="1">
    <source>
        <dbReference type="SAM" id="MobiDB-lite"/>
    </source>
</evidence>
<dbReference type="InterPro" id="IPR033249">
    <property type="entry name" value="CLE_plant"/>
</dbReference>
<reference evidence="3" key="1">
    <citation type="journal article" date="2014" name="Nat. Commun.">
        <title>The emerging biofuel crop Camelina sativa retains a highly undifferentiated hexaploid genome structure.</title>
        <authorList>
            <person name="Kagale S."/>
            <person name="Koh C."/>
            <person name="Nixon J."/>
            <person name="Bollina V."/>
            <person name="Clarke W.E."/>
            <person name="Tuteja R."/>
            <person name="Spillane C."/>
            <person name="Robinson S.J."/>
            <person name="Links M.G."/>
            <person name="Clarke C."/>
            <person name="Higgins E.E."/>
            <person name="Huebert T."/>
            <person name="Sharpe A.G."/>
            <person name="Parkin I.A."/>
        </authorList>
    </citation>
    <scope>NUCLEOTIDE SEQUENCE [LARGE SCALE GENOMIC DNA]</scope>
    <source>
        <strain evidence="3">cv. DH55</strain>
    </source>
</reference>
<feature type="region of interest" description="Disordered" evidence="1">
    <location>
        <begin position="1"/>
        <end position="20"/>
    </location>
</feature>
<dbReference type="Proteomes" id="UP000694864">
    <property type="component" value="Chromosome 9"/>
</dbReference>
<accession>A0ABM0TDW0</accession>
<gene>
    <name evidence="4" type="primary">LOC104710078</name>
</gene>
<dbReference type="GeneID" id="104710078"/>
<dbReference type="PANTHER" id="PTHR34545">
    <property type="entry name" value="CLAVATA3/ESR (CLE)-RELATED PROTEIN 22"/>
    <property type="match status" value="1"/>
</dbReference>
<evidence type="ECO:0000256" key="2">
    <source>
        <dbReference type="SAM" id="Phobius"/>
    </source>
</evidence>
<protein>
    <submittedName>
        <fullName evidence="4">CLAVATA3/ESR (CLE)-related protein 16-like</fullName>
    </submittedName>
</protein>
<feature type="region of interest" description="Disordered" evidence="1">
    <location>
        <begin position="47"/>
        <end position="116"/>
    </location>
</feature>
<feature type="transmembrane region" description="Helical" evidence="2">
    <location>
        <begin position="22"/>
        <end position="42"/>
    </location>
</feature>
<feature type="compositionally biased region" description="Basic and acidic residues" evidence="1">
    <location>
        <begin position="89"/>
        <end position="106"/>
    </location>
</feature>
<sequence length="116" mass="13391">METSIGTEQDNRRSRRRRRRRGLTTTSTVFFWGILIFARFGLSSSALSPDQYHHHHQSYPSAPPRKAGPFHETASFRAPKASSVSFMGPRREEENRDDVYKDDKRLVHTGPNPLHN</sequence>
<proteinExistence type="predicted"/>
<keyword evidence="2" id="KW-0472">Membrane</keyword>
<evidence type="ECO:0000313" key="3">
    <source>
        <dbReference type="Proteomes" id="UP000694864"/>
    </source>
</evidence>
<dbReference type="PANTHER" id="PTHR34545:SF7">
    <property type="entry name" value="CLAVATA3_ESR (CLE)-RELATED PROTEIN 16"/>
    <property type="match status" value="1"/>
</dbReference>